<dbReference type="OrthoDB" id="9798763at2"/>
<dbReference type="Gene3D" id="3.90.420.10">
    <property type="entry name" value="Oxidoreductase, molybdopterin-binding domain"/>
    <property type="match status" value="1"/>
</dbReference>
<evidence type="ECO:0000313" key="3">
    <source>
        <dbReference type="EMBL" id="SFL30339.1"/>
    </source>
</evidence>
<protein>
    <recommendedName>
        <fullName evidence="2">Oxidoreductase molybdopterin-binding domain-containing protein</fullName>
    </recommendedName>
</protein>
<feature type="signal peptide" evidence="1">
    <location>
        <begin position="1"/>
        <end position="24"/>
    </location>
</feature>
<feature type="domain" description="Oxidoreductase molybdopterin-binding" evidence="2">
    <location>
        <begin position="76"/>
        <end position="146"/>
    </location>
</feature>
<evidence type="ECO:0000256" key="1">
    <source>
        <dbReference type="SAM" id="SignalP"/>
    </source>
</evidence>
<dbReference type="STRING" id="1280847.SAMN04488036_10923"/>
<accession>A0A1I4GKE9</accession>
<dbReference type="Pfam" id="PF00174">
    <property type="entry name" value="Oxidored_molyb"/>
    <property type="match status" value="1"/>
</dbReference>
<proteinExistence type="predicted"/>
<gene>
    <name evidence="3" type="ORF">SAMN04488036_10923</name>
</gene>
<dbReference type="RefSeq" id="WP_139216235.1">
    <property type="nucleotide sequence ID" value="NZ_FOSZ01000009.1"/>
</dbReference>
<dbReference type="EMBL" id="FOSZ01000009">
    <property type="protein sequence ID" value="SFL30339.1"/>
    <property type="molecule type" value="Genomic_DNA"/>
</dbReference>
<reference evidence="4" key="1">
    <citation type="submission" date="2016-10" db="EMBL/GenBank/DDBJ databases">
        <authorList>
            <person name="Varghese N."/>
            <person name="Submissions S."/>
        </authorList>
    </citation>
    <scope>NUCLEOTIDE SEQUENCE [LARGE SCALE GENOMIC DNA]</scope>
    <source>
        <strain evidence="4">DSM 28453</strain>
    </source>
</reference>
<feature type="chain" id="PRO_5011607056" description="Oxidoreductase molybdopterin-binding domain-containing protein" evidence="1">
    <location>
        <begin position="25"/>
        <end position="173"/>
    </location>
</feature>
<dbReference type="InterPro" id="IPR036374">
    <property type="entry name" value="OxRdtase_Mopterin-bd_sf"/>
</dbReference>
<sequence length="173" mass="18855">MTFTIRIVLSFVICLLLPLTTANAADVVTGEPTGDVILTVSGKISAKNAEDAAQFDIEMLRALSAQPVSTSTIWTEGVHVFTGVPLALLLDELGSSGSTLRALAINDYAIEVPVADIGPDYPILAYEMNGKPMHRRDKGPLWIIYPYDASPDFQTSLVYSRSVWQLDRIEVLD</sequence>
<name>A0A1I4GKE9_9RHOB</name>
<evidence type="ECO:0000259" key="2">
    <source>
        <dbReference type="Pfam" id="PF00174"/>
    </source>
</evidence>
<dbReference type="Proteomes" id="UP000198851">
    <property type="component" value="Unassembled WGS sequence"/>
</dbReference>
<dbReference type="SUPFAM" id="SSF56524">
    <property type="entry name" value="Oxidoreductase molybdopterin-binding domain"/>
    <property type="match status" value="1"/>
</dbReference>
<evidence type="ECO:0000313" key="4">
    <source>
        <dbReference type="Proteomes" id="UP000198851"/>
    </source>
</evidence>
<dbReference type="AlphaFoldDB" id="A0A1I4GKE9"/>
<dbReference type="InterPro" id="IPR000572">
    <property type="entry name" value="OxRdtase_Mopterin-bd_dom"/>
</dbReference>
<keyword evidence="4" id="KW-1185">Reference proteome</keyword>
<keyword evidence="1" id="KW-0732">Signal</keyword>
<organism evidence="3 4">
    <name type="scientific">Shimia haliotis</name>
    <dbReference type="NCBI Taxonomy" id="1280847"/>
    <lineage>
        <taxon>Bacteria</taxon>
        <taxon>Pseudomonadati</taxon>
        <taxon>Pseudomonadota</taxon>
        <taxon>Alphaproteobacteria</taxon>
        <taxon>Rhodobacterales</taxon>
        <taxon>Roseobacteraceae</taxon>
    </lineage>
</organism>